<comment type="catalytic activity">
    <reaction evidence="4 5">
        <text>L-glutaminyl-[peptide chain release factor] + S-adenosyl-L-methionine = N(5)-methyl-L-glutaminyl-[peptide chain release factor] + S-adenosyl-L-homocysteine + H(+)</text>
        <dbReference type="Rhea" id="RHEA:42896"/>
        <dbReference type="Rhea" id="RHEA-COMP:10271"/>
        <dbReference type="Rhea" id="RHEA-COMP:10272"/>
        <dbReference type="ChEBI" id="CHEBI:15378"/>
        <dbReference type="ChEBI" id="CHEBI:30011"/>
        <dbReference type="ChEBI" id="CHEBI:57856"/>
        <dbReference type="ChEBI" id="CHEBI:59789"/>
        <dbReference type="ChEBI" id="CHEBI:61891"/>
        <dbReference type="EC" id="2.1.1.297"/>
    </reaction>
</comment>
<dbReference type="RefSeq" id="WP_382343135.1">
    <property type="nucleotide sequence ID" value="NZ_JBHSAB010000021.1"/>
</dbReference>
<accession>A0ABV8CGQ5</accession>
<feature type="binding site" evidence="5">
    <location>
        <position position="187"/>
    </location>
    <ligand>
        <name>S-adenosyl-L-methionine</name>
        <dbReference type="ChEBI" id="CHEBI:59789"/>
    </ligand>
</feature>
<evidence type="ECO:0000256" key="1">
    <source>
        <dbReference type="ARBA" id="ARBA00022603"/>
    </source>
</evidence>
<dbReference type="Pfam" id="PF17827">
    <property type="entry name" value="PrmC_N"/>
    <property type="match status" value="1"/>
</dbReference>
<keyword evidence="9" id="KW-1185">Reference proteome</keyword>
<dbReference type="InterPro" id="IPR019874">
    <property type="entry name" value="RF_methyltr_PrmC"/>
</dbReference>
<dbReference type="InterPro" id="IPR007848">
    <property type="entry name" value="Small_mtfrase_dom"/>
</dbReference>
<sequence>MIEIKSALEHAARQLEPYSDTARIDAEILLAHILLKTRTWLYTYPEYQLTTQQIQTFESLVARRSLGTPIAYLTGTREFWSLPLRVNQETLIPRPETELLVELTLSMVSPDAGARILDLGTGSGAIALALAKERPEWDITACDLSESALQTAQDNARLLGINNIRFCRSNWFSNLEISAPFDAIVSNPPYIAANDPHLTIGDVRFEPTHALISGNDGLSDIRHIIEHSLASLVKGGLLLIEHGYQQKLSVTSMLKEYGYVDIASWKDWQNNDRVSGGRSNY</sequence>
<evidence type="ECO:0000259" key="7">
    <source>
        <dbReference type="Pfam" id="PF17827"/>
    </source>
</evidence>
<dbReference type="EMBL" id="JBHSAB010000021">
    <property type="protein sequence ID" value="MFC3909170.1"/>
    <property type="molecule type" value="Genomic_DNA"/>
</dbReference>
<dbReference type="InterPro" id="IPR002052">
    <property type="entry name" value="DNA_methylase_N6_adenine_CS"/>
</dbReference>
<dbReference type="CDD" id="cd02440">
    <property type="entry name" value="AdoMet_MTases"/>
    <property type="match status" value="1"/>
</dbReference>
<feature type="domain" description="Release factor glutamine methyltransferase N-terminal" evidence="7">
    <location>
        <begin position="7"/>
        <end position="75"/>
    </location>
</feature>
<evidence type="ECO:0000256" key="5">
    <source>
        <dbReference type="HAMAP-Rule" id="MF_02126"/>
    </source>
</evidence>
<keyword evidence="3 5" id="KW-0949">S-adenosyl-L-methionine</keyword>
<dbReference type="InterPro" id="IPR029063">
    <property type="entry name" value="SAM-dependent_MTases_sf"/>
</dbReference>
<evidence type="ECO:0000259" key="6">
    <source>
        <dbReference type="Pfam" id="PF05175"/>
    </source>
</evidence>
<dbReference type="EC" id="2.1.1.297" evidence="5"/>
<feature type="binding site" evidence="5">
    <location>
        <begin position="120"/>
        <end position="124"/>
    </location>
    <ligand>
        <name>S-adenosyl-L-methionine</name>
        <dbReference type="ChEBI" id="CHEBI:59789"/>
    </ligand>
</feature>
<dbReference type="HAMAP" id="MF_02126">
    <property type="entry name" value="RF_methyltr_PrmC"/>
    <property type="match status" value="1"/>
</dbReference>
<feature type="binding site" evidence="5">
    <location>
        <position position="171"/>
    </location>
    <ligand>
        <name>S-adenosyl-L-methionine</name>
        <dbReference type="ChEBI" id="CHEBI:59789"/>
    </ligand>
</feature>
<evidence type="ECO:0000256" key="2">
    <source>
        <dbReference type="ARBA" id="ARBA00022679"/>
    </source>
</evidence>
<dbReference type="PANTHER" id="PTHR18895">
    <property type="entry name" value="HEMK METHYLTRANSFERASE"/>
    <property type="match status" value="1"/>
</dbReference>
<comment type="similarity">
    <text evidence="5">Belongs to the protein N5-glutamine methyltransferase family. PrmC subfamily.</text>
</comment>
<dbReference type="NCBIfam" id="TIGR03534">
    <property type="entry name" value="RF_mod_PrmC"/>
    <property type="match status" value="1"/>
</dbReference>
<proteinExistence type="inferred from homology"/>
<evidence type="ECO:0000313" key="9">
    <source>
        <dbReference type="Proteomes" id="UP001595758"/>
    </source>
</evidence>
<keyword evidence="1 5" id="KW-0489">Methyltransferase</keyword>
<comment type="caution">
    <text evidence="8">The sequence shown here is derived from an EMBL/GenBank/DDBJ whole genome shotgun (WGS) entry which is preliminary data.</text>
</comment>
<dbReference type="InterPro" id="IPR050320">
    <property type="entry name" value="N5-glutamine_MTase"/>
</dbReference>
<evidence type="ECO:0000313" key="8">
    <source>
        <dbReference type="EMBL" id="MFC3909170.1"/>
    </source>
</evidence>
<dbReference type="PANTHER" id="PTHR18895:SF74">
    <property type="entry name" value="MTRF1L RELEASE FACTOR GLUTAMINE METHYLTRANSFERASE"/>
    <property type="match status" value="1"/>
</dbReference>
<reference evidence="9" key="1">
    <citation type="journal article" date="2019" name="Int. J. Syst. Evol. Microbiol.">
        <title>The Global Catalogue of Microorganisms (GCM) 10K type strain sequencing project: providing services to taxonomists for standard genome sequencing and annotation.</title>
        <authorList>
            <consortium name="The Broad Institute Genomics Platform"/>
            <consortium name="The Broad Institute Genome Sequencing Center for Infectious Disease"/>
            <person name="Wu L."/>
            <person name="Ma J."/>
        </authorList>
    </citation>
    <scope>NUCLEOTIDE SEQUENCE [LARGE SCALE GENOMIC DNA]</scope>
    <source>
        <strain evidence="9">CCUG 59858</strain>
    </source>
</reference>
<dbReference type="NCBIfam" id="TIGR00536">
    <property type="entry name" value="hemK_fam"/>
    <property type="match status" value="1"/>
</dbReference>
<feature type="binding site" evidence="5">
    <location>
        <begin position="187"/>
        <end position="190"/>
    </location>
    <ligand>
        <name>substrate</name>
    </ligand>
</feature>
<organism evidence="8 9">
    <name type="scientific">Legionella dresdenensis</name>
    <dbReference type="NCBI Taxonomy" id="450200"/>
    <lineage>
        <taxon>Bacteria</taxon>
        <taxon>Pseudomonadati</taxon>
        <taxon>Pseudomonadota</taxon>
        <taxon>Gammaproteobacteria</taxon>
        <taxon>Legionellales</taxon>
        <taxon>Legionellaceae</taxon>
        <taxon>Legionella</taxon>
    </lineage>
</organism>
<dbReference type="Pfam" id="PF05175">
    <property type="entry name" value="MTS"/>
    <property type="match status" value="1"/>
</dbReference>
<protein>
    <recommendedName>
        <fullName evidence="5">Release factor glutamine methyltransferase</fullName>
        <shortName evidence="5">RF MTase</shortName>
        <ecNumber evidence="5">2.1.1.297</ecNumber>
    </recommendedName>
    <alternativeName>
        <fullName evidence="5">N5-glutamine methyltransferase PrmC</fullName>
    </alternativeName>
    <alternativeName>
        <fullName evidence="5">Protein-(glutamine-N5) MTase PrmC</fullName>
    </alternativeName>
    <alternativeName>
        <fullName evidence="5">Protein-glutamine N-methyltransferase PrmC</fullName>
    </alternativeName>
</protein>
<dbReference type="Gene3D" id="1.10.8.10">
    <property type="entry name" value="DNA helicase RuvA subunit, C-terminal domain"/>
    <property type="match status" value="1"/>
</dbReference>
<gene>
    <name evidence="5 8" type="primary">prmC</name>
    <name evidence="8" type="ORF">ACFORL_08810</name>
</gene>
<dbReference type="GO" id="GO:0032259">
    <property type="term" value="P:methylation"/>
    <property type="evidence" value="ECO:0007669"/>
    <property type="project" value="UniProtKB-KW"/>
</dbReference>
<evidence type="ECO:0000256" key="4">
    <source>
        <dbReference type="ARBA" id="ARBA00048391"/>
    </source>
</evidence>
<dbReference type="InterPro" id="IPR004556">
    <property type="entry name" value="HemK-like"/>
</dbReference>
<dbReference type="PROSITE" id="PS00092">
    <property type="entry name" value="N6_MTASE"/>
    <property type="match status" value="1"/>
</dbReference>
<feature type="binding site" evidence="5">
    <location>
        <position position="143"/>
    </location>
    <ligand>
        <name>S-adenosyl-L-methionine</name>
        <dbReference type="ChEBI" id="CHEBI:59789"/>
    </ligand>
</feature>
<dbReference type="InterPro" id="IPR040758">
    <property type="entry name" value="PrmC_N"/>
</dbReference>
<dbReference type="SUPFAM" id="SSF53335">
    <property type="entry name" value="S-adenosyl-L-methionine-dependent methyltransferases"/>
    <property type="match status" value="1"/>
</dbReference>
<dbReference type="Gene3D" id="3.40.50.150">
    <property type="entry name" value="Vaccinia Virus protein VP39"/>
    <property type="match status" value="1"/>
</dbReference>
<comment type="function">
    <text evidence="5">Methylates the class 1 translation termination release factors RF1/PrfA and RF2/PrfB on the glutamine residue of the universally conserved GGQ motif.</text>
</comment>
<dbReference type="GO" id="GO:0102559">
    <property type="term" value="F:peptide chain release factor N(5)-glutamine methyltransferase activity"/>
    <property type="evidence" value="ECO:0007669"/>
    <property type="project" value="UniProtKB-EC"/>
</dbReference>
<feature type="domain" description="Methyltransferase small" evidence="6">
    <location>
        <begin position="104"/>
        <end position="200"/>
    </location>
</feature>
<dbReference type="Proteomes" id="UP001595758">
    <property type="component" value="Unassembled WGS sequence"/>
</dbReference>
<name>A0ABV8CGQ5_9GAMM</name>
<keyword evidence="2 5" id="KW-0808">Transferase</keyword>
<evidence type="ECO:0000256" key="3">
    <source>
        <dbReference type="ARBA" id="ARBA00022691"/>
    </source>
</evidence>